<comment type="caution">
    <text evidence="2">The sequence shown here is derived from an EMBL/GenBank/DDBJ whole genome shotgun (WGS) entry which is preliminary data.</text>
</comment>
<organism evidence="2 3">
    <name type="scientific">Metarhizium robertsii</name>
    <dbReference type="NCBI Taxonomy" id="568076"/>
    <lineage>
        <taxon>Eukaryota</taxon>
        <taxon>Fungi</taxon>
        <taxon>Dikarya</taxon>
        <taxon>Ascomycota</taxon>
        <taxon>Pezizomycotina</taxon>
        <taxon>Sordariomycetes</taxon>
        <taxon>Hypocreomycetidae</taxon>
        <taxon>Hypocreales</taxon>
        <taxon>Clavicipitaceae</taxon>
        <taxon>Metarhizium</taxon>
    </lineage>
</organism>
<feature type="compositionally biased region" description="Low complexity" evidence="1">
    <location>
        <begin position="251"/>
        <end position="261"/>
    </location>
</feature>
<evidence type="ECO:0000313" key="3">
    <source>
        <dbReference type="Proteomes" id="UP000030151"/>
    </source>
</evidence>
<reference evidence="2 3" key="1">
    <citation type="submission" date="2014-02" db="EMBL/GenBank/DDBJ databases">
        <title>The genome sequence of the entomopathogenic fungus Metarhizium robertsii ARSEF 2575.</title>
        <authorList>
            <person name="Giuliano Garisto Donzelli B."/>
            <person name="Roe B.A."/>
            <person name="Macmil S.L."/>
            <person name="Krasnoff S.B."/>
            <person name="Gibson D.M."/>
        </authorList>
    </citation>
    <scope>NUCLEOTIDE SEQUENCE [LARGE SCALE GENOMIC DNA]</scope>
    <source>
        <strain evidence="2 3">ARSEF 2575</strain>
    </source>
</reference>
<feature type="compositionally biased region" description="Polar residues" evidence="1">
    <location>
        <begin position="286"/>
        <end position="310"/>
    </location>
</feature>
<feature type="compositionally biased region" description="Polar residues" evidence="1">
    <location>
        <begin position="29"/>
        <end position="40"/>
    </location>
</feature>
<gene>
    <name evidence="2" type="ORF">X797_001318</name>
</gene>
<sequence>MTFSSGFHMPGGFHTDGIHQGLFRPPVSPASSSGYLTQSRPCGEGPTPKRKRIRDDARQFDHAQQQEGIHDDITTNASTVLITPAGRHAAHNGRAYTLAGQLDTPASGPGESGILGDSTYSESDYRKALGSKRSRHDNDFTDPTGHTPLFNLPAQPYQSPGWGTLAFSTIGGVVGKVWEFCKAGAFKGFYAGGGRGFEMQPGDGIIPDGSILDPAWLQNDEDDEQHHRIPGHFPQAHAFYDQEATEDTLISSGASTPSAPAAKRRQTAPTDELGRNWVMIKDHASGTDSTPRRTSAAYRQSPRNRNQGPSLATGRRISTPHNRRVSSKVASPAPPRGTPRNGFNLSPPATLEPARPASSASYASTRSPSPTKLTNIAPSIAASPTPHSSRGHGRRRSAIPAPSHAPFTHSRTHSSASTASSRGAVDDLDNSPRLDAEAKHLAARRHREERDTDVRIAAFNKQLQDMIRQGKEALGTTIEVDGEDGGWEDY</sequence>
<dbReference type="AlphaFoldDB" id="A0A0A1VA15"/>
<dbReference type="HOGENOM" id="CLU_026242_1_0_1"/>
<accession>A0A0A1VA15</accession>
<dbReference type="eggNOG" id="ENOG502SQZN">
    <property type="taxonomic scope" value="Eukaryota"/>
</dbReference>
<dbReference type="EMBL" id="JELW01000001">
    <property type="protein sequence ID" value="EXV06598.1"/>
    <property type="molecule type" value="Genomic_DNA"/>
</dbReference>
<dbReference type="OrthoDB" id="5138418at2759"/>
<name>A0A0A1VA15_9HYPO</name>
<feature type="region of interest" description="Disordered" evidence="1">
    <location>
        <begin position="100"/>
        <end position="119"/>
    </location>
</feature>
<feature type="compositionally biased region" description="Low complexity" evidence="1">
    <location>
        <begin position="413"/>
        <end position="422"/>
    </location>
</feature>
<proteinExistence type="predicted"/>
<feature type="region of interest" description="Disordered" evidence="1">
    <location>
        <begin position="18"/>
        <end position="72"/>
    </location>
</feature>
<evidence type="ECO:0000313" key="2">
    <source>
        <dbReference type="EMBL" id="EXV06598.1"/>
    </source>
</evidence>
<feature type="compositionally biased region" description="Low complexity" evidence="1">
    <location>
        <begin position="353"/>
        <end position="371"/>
    </location>
</feature>
<feature type="compositionally biased region" description="Basic and acidic residues" evidence="1">
    <location>
        <begin position="430"/>
        <end position="452"/>
    </location>
</feature>
<protein>
    <submittedName>
        <fullName evidence="2">Uncharacterized protein</fullName>
    </submittedName>
</protein>
<feature type="region of interest" description="Disordered" evidence="1">
    <location>
        <begin position="246"/>
        <end position="452"/>
    </location>
</feature>
<dbReference type="Proteomes" id="UP000030151">
    <property type="component" value="Unassembled WGS sequence"/>
</dbReference>
<evidence type="ECO:0000256" key="1">
    <source>
        <dbReference type="SAM" id="MobiDB-lite"/>
    </source>
</evidence>